<proteinExistence type="predicted"/>
<dbReference type="AlphaFoldDB" id="A0A1X6WSL0"/>
<name>A0A1X6WSL0_9MICO</name>
<protein>
    <submittedName>
        <fullName evidence="3">Uncharacterized protein</fullName>
    </submittedName>
</protein>
<gene>
    <name evidence="3" type="ORF">FM110_00390</name>
</gene>
<keyword evidence="2" id="KW-0812">Transmembrane</keyword>
<reference evidence="3 4" key="1">
    <citation type="submission" date="2017-02" db="EMBL/GenBank/DDBJ databases">
        <authorList>
            <person name="Peterson S.W."/>
        </authorList>
    </citation>
    <scope>NUCLEOTIDE SEQUENCE [LARGE SCALE GENOMIC DNA]</scope>
    <source>
        <strain evidence="3 4">CIP104813</strain>
    </source>
</reference>
<dbReference type="EMBL" id="FWFG01000006">
    <property type="protein sequence ID" value="SLM87817.1"/>
    <property type="molecule type" value="Genomic_DNA"/>
</dbReference>
<sequence>MSASAPQPTPDKDPTGADAPAKTSKRRRNKKPWSNKKFLAVWIPVVAIIAVVAIGANVAIGYWRTAIESYMGTGTYFHRQH</sequence>
<feature type="compositionally biased region" description="Basic residues" evidence="1">
    <location>
        <begin position="23"/>
        <end position="32"/>
    </location>
</feature>
<dbReference type="RefSeq" id="WP_143276189.1">
    <property type="nucleotide sequence ID" value="NZ_FWFG01000006.1"/>
</dbReference>
<organism evidence="3 4">
    <name type="scientific">Brachybacterium nesterenkovii</name>
    <dbReference type="NCBI Taxonomy" id="47847"/>
    <lineage>
        <taxon>Bacteria</taxon>
        <taxon>Bacillati</taxon>
        <taxon>Actinomycetota</taxon>
        <taxon>Actinomycetes</taxon>
        <taxon>Micrococcales</taxon>
        <taxon>Dermabacteraceae</taxon>
        <taxon>Brachybacterium</taxon>
    </lineage>
</organism>
<keyword evidence="2" id="KW-0472">Membrane</keyword>
<accession>A0A1X6WSL0</accession>
<evidence type="ECO:0000256" key="1">
    <source>
        <dbReference type="SAM" id="MobiDB-lite"/>
    </source>
</evidence>
<keyword evidence="2" id="KW-1133">Transmembrane helix</keyword>
<feature type="transmembrane region" description="Helical" evidence="2">
    <location>
        <begin position="38"/>
        <end position="63"/>
    </location>
</feature>
<dbReference type="Proteomes" id="UP000195981">
    <property type="component" value="Unassembled WGS sequence"/>
</dbReference>
<keyword evidence="4" id="KW-1185">Reference proteome</keyword>
<evidence type="ECO:0000256" key="2">
    <source>
        <dbReference type="SAM" id="Phobius"/>
    </source>
</evidence>
<evidence type="ECO:0000313" key="4">
    <source>
        <dbReference type="Proteomes" id="UP000195981"/>
    </source>
</evidence>
<evidence type="ECO:0000313" key="3">
    <source>
        <dbReference type="EMBL" id="SLM87817.1"/>
    </source>
</evidence>
<feature type="region of interest" description="Disordered" evidence="1">
    <location>
        <begin position="1"/>
        <end position="32"/>
    </location>
</feature>